<dbReference type="GO" id="GO:0005737">
    <property type="term" value="C:cytoplasm"/>
    <property type="evidence" value="ECO:0007669"/>
    <property type="project" value="UniProtKB-SubCell"/>
</dbReference>
<dbReference type="EMBL" id="RYZI01000134">
    <property type="protein sequence ID" value="RWA09915.1"/>
    <property type="molecule type" value="Genomic_DNA"/>
</dbReference>
<keyword evidence="5" id="KW-0963">Cytoplasm</keyword>
<feature type="domain" description="YrdC-like" evidence="8">
    <location>
        <begin position="16"/>
        <end position="214"/>
    </location>
</feature>
<accession>A0A439D682</accession>
<dbReference type="InterPro" id="IPR006070">
    <property type="entry name" value="Sua5-like_dom"/>
</dbReference>
<dbReference type="GO" id="GO:0003725">
    <property type="term" value="F:double-stranded RNA binding"/>
    <property type="evidence" value="ECO:0007669"/>
    <property type="project" value="InterPro"/>
</dbReference>
<dbReference type="GO" id="GO:0000049">
    <property type="term" value="F:tRNA binding"/>
    <property type="evidence" value="ECO:0007669"/>
    <property type="project" value="TreeGrafter"/>
</dbReference>
<dbReference type="PANTHER" id="PTHR17490:SF10">
    <property type="entry name" value="THREONYLCARBAMOYL-AMP SYNTHASE"/>
    <property type="match status" value="1"/>
</dbReference>
<reference evidence="9 10" key="1">
    <citation type="submission" date="2018-12" db="EMBL/GenBank/DDBJ databases">
        <title>Draft genome sequence of Xylaria grammica IHI A82.</title>
        <authorList>
            <person name="Buettner E."/>
            <person name="Kellner H."/>
        </authorList>
    </citation>
    <scope>NUCLEOTIDE SEQUENCE [LARGE SCALE GENOMIC DNA]</scope>
    <source>
        <strain evidence="9 10">IHI A82</strain>
    </source>
</reference>
<gene>
    <name evidence="9" type="ORF">EKO27_g5177</name>
</gene>
<keyword evidence="6" id="KW-0808">Transferase</keyword>
<dbReference type="GO" id="GO:0061710">
    <property type="term" value="F:L-threonylcarbamoyladenylate synthase"/>
    <property type="evidence" value="ECO:0007669"/>
    <property type="project" value="UniProtKB-EC"/>
</dbReference>
<evidence type="ECO:0000259" key="8">
    <source>
        <dbReference type="PROSITE" id="PS51163"/>
    </source>
</evidence>
<evidence type="ECO:0000256" key="3">
    <source>
        <dbReference type="ARBA" id="ARBA00012584"/>
    </source>
</evidence>
<evidence type="ECO:0000313" key="9">
    <source>
        <dbReference type="EMBL" id="RWA09915.1"/>
    </source>
</evidence>
<name>A0A439D682_9PEZI</name>
<keyword evidence="10" id="KW-1185">Reference proteome</keyword>
<evidence type="ECO:0000313" key="10">
    <source>
        <dbReference type="Proteomes" id="UP000286045"/>
    </source>
</evidence>
<dbReference type="Proteomes" id="UP000286045">
    <property type="component" value="Unassembled WGS sequence"/>
</dbReference>
<dbReference type="Gene3D" id="3.90.870.10">
    <property type="entry name" value="DHBP synthase"/>
    <property type="match status" value="1"/>
</dbReference>
<dbReference type="PANTHER" id="PTHR17490">
    <property type="entry name" value="SUA5"/>
    <property type="match status" value="1"/>
</dbReference>
<dbReference type="PROSITE" id="PS51163">
    <property type="entry name" value="YRDC"/>
    <property type="match status" value="1"/>
</dbReference>
<evidence type="ECO:0000256" key="1">
    <source>
        <dbReference type="ARBA" id="ARBA00004496"/>
    </source>
</evidence>
<comment type="catalytic activity">
    <reaction evidence="7">
        <text>L-threonine + hydrogencarbonate + ATP = L-threonylcarbamoyladenylate + diphosphate + H2O</text>
        <dbReference type="Rhea" id="RHEA:36407"/>
        <dbReference type="ChEBI" id="CHEBI:15377"/>
        <dbReference type="ChEBI" id="CHEBI:17544"/>
        <dbReference type="ChEBI" id="CHEBI:30616"/>
        <dbReference type="ChEBI" id="CHEBI:33019"/>
        <dbReference type="ChEBI" id="CHEBI:57926"/>
        <dbReference type="ChEBI" id="CHEBI:73682"/>
        <dbReference type="EC" id="2.7.7.87"/>
    </reaction>
</comment>
<dbReference type="STRING" id="363999.A0A439D682"/>
<comment type="similarity">
    <text evidence="2">Belongs to the SUA5 family.</text>
</comment>
<dbReference type="EC" id="2.7.7.87" evidence="3"/>
<organism evidence="9 10">
    <name type="scientific">Xylaria grammica</name>
    <dbReference type="NCBI Taxonomy" id="363999"/>
    <lineage>
        <taxon>Eukaryota</taxon>
        <taxon>Fungi</taxon>
        <taxon>Dikarya</taxon>
        <taxon>Ascomycota</taxon>
        <taxon>Pezizomycotina</taxon>
        <taxon>Sordariomycetes</taxon>
        <taxon>Xylariomycetidae</taxon>
        <taxon>Xylariales</taxon>
        <taxon>Xylariaceae</taxon>
        <taxon>Xylaria</taxon>
    </lineage>
</organism>
<protein>
    <recommendedName>
        <fullName evidence="4">Threonylcarbamoyl-AMP synthase</fullName>
        <ecNumber evidence="3">2.7.7.87</ecNumber>
    </recommendedName>
</protein>
<dbReference type="InterPro" id="IPR017945">
    <property type="entry name" value="DHBP_synth_RibB-like_a/b_dom"/>
</dbReference>
<evidence type="ECO:0000256" key="2">
    <source>
        <dbReference type="ARBA" id="ARBA00007663"/>
    </source>
</evidence>
<proteinExistence type="inferred from homology"/>
<sequence>MAPRVIPAPGVLPDYKRDAREAFECLQAGGVIIVPTDFGYGIMSASNEGIERAFNAKERVHGHTLGVIGSFRAFENLCTLPPEKMEMIRVLTVDMDQSLNTVAPLKKDHPMLAHLTPENRFRVTKGETLGMNIGESPFLRELGHLNDEADQLMVGSSANITGTGQKLRVEDIEPKVFAAADLVVDYGLQRYHRYQRSGTILDVENMRILRIGAGYEIFRERVKKWWGYDLIPDPVNKTDTVGVSHSIKTAYAETY</sequence>
<evidence type="ECO:0000256" key="4">
    <source>
        <dbReference type="ARBA" id="ARBA00015492"/>
    </source>
</evidence>
<comment type="caution">
    <text evidence="9">The sequence shown here is derived from an EMBL/GenBank/DDBJ whole genome shotgun (WGS) entry which is preliminary data.</text>
</comment>
<dbReference type="Pfam" id="PF01300">
    <property type="entry name" value="Sua5_yciO_yrdC"/>
    <property type="match status" value="1"/>
</dbReference>
<evidence type="ECO:0000256" key="6">
    <source>
        <dbReference type="ARBA" id="ARBA00022679"/>
    </source>
</evidence>
<comment type="subcellular location">
    <subcellularLocation>
        <location evidence="1">Cytoplasm</location>
    </subcellularLocation>
</comment>
<dbReference type="GO" id="GO:0006450">
    <property type="term" value="P:regulation of translational fidelity"/>
    <property type="evidence" value="ECO:0007669"/>
    <property type="project" value="TreeGrafter"/>
</dbReference>
<dbReference type="AlphaFoldDB" id="A0A439D682"/>
<evidence type="ECO:0000256" key="7">
    <source>
        <dbReference type="ARBA" id="ARBA00048366"/>
    </source>
</evidence>
<dbReference type="InterPro" id="IPR050156">
    <property type="entry name" value="TC-AMP_synthase_SUA5"/>
</dbReference>
<dbReference type="SUPFAM" id="SSF55821">
    <property type="entry name" value="YrdC/RibB"/>
    <property type="match status" value="1"/>
</dbReference>
<evidence type="ECO:0000256" key="5">
    <source>
        <dbReference type="ARBA" id="ARBA00022490"/>
    </source>
</evidence>